<feature type="region of interest" description="Disordered" evidence="7">
    <location>
        <begin position="297"/>
        <end position="324"/>
    </location>
</feature>
<comment type="caution">
    <text evidence="6">Lacks conserved residue(s) required for the propagation of feature annotation.</text>
</comment>
<feature type="binding site" evidence="6">
    <location>
        <begin position="111"/>
        <end position="117"/>
    </location>
    <ligand>
        <name>S-adenosyl-L-methionine</name>
        <dbReference type="ChEBI" id="CHEBI:59789"/>
    </ligand>
</feature>
<feature type="binding site" evidence="6">
    <location>
        <position position="180"/>
    </location>
    <ligand>
        <name>S-adenosyl-L-methionine</name>
        <dbReference type="ChEBI" id="CHEBI:59789"/>
    </ligand>
</feature>
<dbReference type="Pfam" id="PF01189">
    <property type="entry name" value="Methyltr_RsmB-F"/>
    <property type="match status" value="1"/>
</dbReference>
<keyword evidence="3 6" id="KW-0808">Transferase</keyword>
<dbReference type="InterPro" id="IPR023267">
    <property type="entry name" value="RCMT"/>
</dbReference>
<dbReference type="InterPro" id="IPR027391">
    <property type="entry name" value="Nol1_Nop2_Fmu_2"/>
</dbReference>
<dbReference type="InterPro" id="IPR031340">
    <property type="entry name" value="RsmF_methylt_CI"/>
</dbReference>
<feature type="domain" description="SAM-dependent MTase RsmB/NOP-type" evidence="8">
    <location>
        <begin position="23"/>
        <end position="294"/>
    </location>
</feature>
<dbReference type="PRINTS" id="PR02008">
    <property type="entry name" value="RCMTFAMILY"/>
</dbReference>
<dbReference type="GO" id="GO:0008173">
    <property type="term" value="F:RNA methyltransferase activity"/>
    <property type="evidence" value="ECO:0007669"/>
    <property type="project" value="InterPro"/>
</dbReference>
<keyword evidence="10" id="KW-1185">Reference proteome</keyword>
<dbReference type="EMBL" id="SMRT01000009">
    <property type="protein sequence ID" value="TDF95883.1"/>
    <property type="molecule type" value="Genomic_DNA"/>
</dbReference>
<gene>
    <name evidence="9" type="ORF">E1757_19365</name>
</gene>
<dbReference type="GO" id="GO:0003723">
    <property type="term" value="F:RNA binding"/>
    <property type="evidence" value="ECO:0007669"/>
    <property type="project" value="UniProtKB-UniRule"/>
</dbReference>
<evidence type="ECO:0000256" key="4">
    <source>
        <dbReference type="ARBA" id="ARBA00022691"/>
    </source>
</evidence>
<evidence type="ECO:0000313" key="9">
    <source>
        <dbReference type="EMBL" id="TDF95883.1"/>
    </source>
</evidence>
<dbReference type="InterPro" id="IPR049560">
    <property type="entry name" value="MeTrfase_RsmB-F_NOP2_cat"/>
</dbReference>
<dbReference type="Gene3D" id="3.30.70.1170">
    <property type="entry name" value="Sun protein, domain 3"/>
    <property type="match status" value="1"/>
</dbReference>
<dbReference type="Proteomes" id="UP000295636">
    <property type="component" value="Unassembled WGS sequence"/>
</dbReference>
<dbReference type="GO" id="GO:0001510">
    <property type="term" value="P:RNA methylation"/>
    <property type="evidence" value="ECO:0007669"/>
    <property type="project" value="InterPro"/>
</dbReference>
<feature type="active site" description="Nucleophile" evidence="6">
    <location>
        <position position="233"/>
    </location>
</feature>
<accession>A0A4R5KK21</accession>
<keyword evidence="4 6" id="KW-0949">S-adenosyl-L-methionine</keyword>
<dbReference type="OrthoDB" id="9810297at2"/>
<keyword evidence="1" id="KW-0963">Cytoplasm</keyword>
<dbReference type="SUPFAM" id="SSF53335">
    <property type="entry name" value="S-adenosyl-L-methionine-dependent methyltransferases"/>
    <property type="match status" value="1"/>
</dbReference>
<feature type="compositionally biased region" description="Low complexity" evidence="7">
    <location>
        <begin position="297"/>
        <end position="319"/>
    </location>
</feature>
<reference evidence="9 10" key="1">
    <citation type="submission" date="2019-03" db="EMBL/GenBank/DDBJ databases">
        <title>This is whole genome sequence of Paenibacillus sp MS74 strain.</title>
        <authorList>
            <person name="Trinh H.N."/>
        </authorList>
    </citation>
    <scope>NUCLEOTIDE SEQUENCE [LARGE SCALE GENOMIC DNA]</scope>
    <source>
        <strain evidence="9 10">MS74</strain>
    </source>
</reference>
<evidence type="ECO:0000256" key="1">
    <source>
        <dbReference type="ARBA" id="ARBA00022490"/>
    </source>
</evidence>
<dbReference type="PROSITE" id="PS51686">
    <property type="entry name" value="SAM_MT_RSMB_NOP"/>
    <property type="match status" value="1"/>
</dbReference>
<keyword evidence="5 6" id="KW-0694">RNA-binding</keyword>
<evidence type="ECO:0000256" key="7">
    <source>
        <dbReference type="SAM" id="MobiDB-lite"/>
    </source>
</evidence>
<evidence type="ECO:0000256" key="5">
    <source>
        <dbReference type="ARBA" id="ARBA00022884"/>
    </source>
</evidence>
<dbReference type="CDD" id="cd21147">
    <property type="entry name" value="RsmF_methylt_CTD1"/>
    <property type="match status" value="1"/>
</dbReference>
<evidence type="ECO:0000256" key="6">
    <source>
        <dbReference type="PROSITE-ProRule" id="PRU01023"/>
    </source>
</evidence>
<evidence type="ECO:0000259" key="8">
    <source>
        <dbReference type="PROSITE" id="PS51686"/>
    </source>
</evidence>
<dbReference type="Pfam" id="PF17126">
    <property type="entry name" value="RsmF_methylt_CI"/>
    <property type="match status" value="1"/>
</dbReference>
<dbReference type="PANTHER" id="PTHR22807:SF30">
    <property type="entry name" value="28S RRNA (CYTOSINE(4447)-C(5))-METHYLTRANSFERASE-RELATED"/>
    <property type="match status" value="1"/>
</dbReference>
<evidence type="ECO:0000256" key="2">
    <source>
        <dbReference type="ARBA" id="ARBA00022603"/>
    </source>
</evidence>
<feature type="binding site" evidence="6">
    <location>
        <position position="135"/>
    </location>
    <ligand>
        <name>S-adenosyl-L-methionine</name>
        <dbReference type="ChEBI" id="CHEBI:59789"/>
    </ligand>
</feature>
<dbReference type="PANTHER" id="PTHR22807">
    <property type="entry name" value="NOP2 YEAST -RELATED NOL1/NOP2/FMU SUN DOMAIN-CONTAINING"/>
    <property type="match status" value="1"/>
</dbReference>
<sequence>MISLPPSFIEQMTAQLGEQAAPFLASYKQPRTQGLRINPAKVRTDELGRIQALFGLKPVEWCETGYSYPDTARPGKHPYHAAGLYYIQEPSAMSAVELLNPQPGDIVLDLAAAPGGKSTQIGAKLQGEGLLIANEIHPARAKILSENIERMGIANAVVTQSAPDPLAAKFPAFFDKIMVDAPCSGEGMFRKDPQAVEEWSPAHVAMCAARQTDILQAAATMLKTGGLLAYSTCTFNEQENERTIAALIGQYPAFTLLRTERIWPHLHAGEGHFVALLRKGSESGGALPATSVRAAAASPEARAAQRGPRGVATAAARRGGPSRPEEEAIRLFRDFAAEALPGLVLPPGEPLLFGEQLYWQPAAVGCPFDRGSLHGLKVLRAGLHLAEVKKGRVEPAHALALALPQDAARRALDFPAEAAEIERFLRGETLAAADAGWTLVTVDGHPLGWGKQSGGQLKNHIPKGLRRVR</sequence>
<dbReference type="CDD" id="cd02440">
    <property type="entry name" value="AdoMet_MTases"/>
    <property type="match status" value="1"/>
</dbReference>
<dbReference type="InterPro" id="IPR001678">
    <property type="entry name" value="MeTrfase_RsmB-F_NOP2_dom"/>
</dbReference>
<dbReference type="Gene3D" id="3.40.50.150">
    <property type="entry name" value="Vaccinia Virus protein VP39"/>
    <property type="match status" value="1"/>
</dbReference>
<proteinExistence type="inferred from homology"/>
<evidence type="ECO:0000256" key="3">
    <source>
        <dbReference type="ARBA" id="ARBA00022679"/>
    </source>
</evidence>
<comment type="caution">
    <text evidence="9">The sequence shown here is derived from an EMBL/GenBank/DDBJ whole genome shotgun (WGS) entry which is preliminary data.</text>
</comment>
<dbReference type="Pfam" id="PF17125">
    <property type="entry name" value="Methyltr_RsmF_N"/>
    <property type="match status" value="1"/>
</dbReference>
<evidence type="ECO:0000313" key="10">
    <source>
        <dbReference type="Proteomes" id="UP000295636"/>
    </source>
</evidence>
<dbReference type="InterPro" id="IPR029063">
    <property type="entry name" value="SAM-dependent_MTases_sf"/>
</dbReference>
<name>A0A4R5KK21_9BACL</name>
<dbReference type="Pfam" id="PF13636">
    <property type="entry name" value="Methyltranf_PUA"/>
    <property type="match status" value="1"/>
</dbReference>
<organism evidence="9 10">
    <name type="scientific">Paenibacillus piri</name>
    <dbReference type="NCBI Taxonomy" id="2547395"/>
    <lineage>
        <taxon>Bacteria</taxon>
        <taxon>Bacillati</taxon>
        <taxon>Bacillota</taxon>
        <taxon>Bacilli</taxon>
        <taxon>Bacillales</taxon>
        <taxon>Paenibacillaceae</taxon>
        <taxon>Paenibacillus</taxon>
    </lineage>
</organism>
<dbReference type="InterPro" id="IPR031341">
    <property type="entry name" value="Methyltr_RsmF_N"/>
</dbReference>
<comment type="similarity">
    <text evidence="6">Belongs to the class I-like SAM-binding methyltransferase superfamily. RsmB/NOP family.</text>
</comment>
<protein>
    <submittedName>
        <fullName evidence="9">RNA methyltransferase</fullName>
    </submittedName>
</protein>
<dbReference type="Gene3D" id="2.30.130.60">
    <property type="match status" value="1"/>
</dbReference>
<dbReference type="AlphaFoldDB" id="A0A4R5KK21"/>
<keyword evidence="2 6" id="KW-0489">Methyltransferase</keyword>
<dbReference type="RefSeq" id="WP_133231097.1">
    <property type="nucleotide sequence ID" value="NZ_SMRT01000009.1"/>
</dbReference>